<keyword evidence="3" id="KW-0808">Transferase</keyword>
<evidence type="ECO:0000256" key="3">
    <source>
        <dbReference type="ARBA" id="ARBA00022679"/>
    </source>
</evidence>
<evidence type="ECO:0000313" key="11">
    <source>
        <dbReference type="Proteomes" id="UP000230935"/>
    </source>
</evidence>
<keyword evidence="5" id="KW-0012">Acyltransferase</keyword>
<dbReference type="AlphaFoldDB" id="A0A2H0W0Q1"/>
<dbReference type="Pfam" id="PF12804">
    <property type="entry name" value="NTP_transf_3"/>
    <property type="match status" value="1"/>
</dbReference>
<accession>A0A2H0W0Q1</accession>
<dbReference type="GO" id="GO:0003977">
    <property type="term" value="F:UDP-N-acetylglucosamine diphosphorylase activity"/>
    <property type="evidence" value="ECO:0007669"/>
    <property type="project" value="UniProtKB-EC"/>
</dbReference>
<sequence length="249" mass="27559">MLQFVILAAGEGKRMNHSLPKVLVPIHGRPMIEYLLGAIKESKVSDRVAIVVGKGKDQVQAALGNNYRYIHQAEQLGTGHAVKVALDESDVAQADDIIVLYGDHAFLKSGSIAKLAKEHKISGNAITLMTATVEDFNDWRETFVDFGRIIRDPENTDKITGIVERRDATEEQKKIKEVNPGYYCFNREWLQDHIMQLNNANAQGEYYLTDLLQVAMAEGAKVGSISIEPIEALGVNSQGQLKLVEKLAT</sequence>
<evidence type="ECO:0000313" key="10">
    <source>
        <dbReference type="EMBL" id="PIS04932.1"/>
    </source>
</evidence>
<evidence type="ECO:0000259" key="9">
    <source>
        <dbReference type="Pfam" id="PF12804"/>
    </source>
</evidence>
<proteinExistence type="inferred from homology"/>
<evidence type="ECO:0000256" key="5">
    <source>
        <dbReference type="ARBA" id="ARBA00023315"/>
    </source>
</evidence>
<comment type="similarity">
    <text evidence="1">In the C-terminal section; belongs to the transferase hexapeptide repeat family.</text>
</comment>
<comment type="catalytic activity">
    <reaction evidence="7">
        <text>N-acetyl-alpha-D-glucosamine 1-phosphate + UTP + H(+) = UDP-N-acetyl-alpha-D-glucosamine + diphosphate</text>
        <dbReference type="Rhea" id="RHEA:13509"/>
        <dbReference type="ChEBI" id="CHEBI:15378"/>
        <dbReference type="ChEBI" id="CHEBI:33019"/>
        <dbReference type="ChEBI" id="CHEBI:46398"/>
        <dbReference type="ChEBI" id="CHEBI:57705"/>
        <dbReference type="ChEBI" id="CHEBI:57776"/>
        <dbReference type="EC" id="2.7.7.23"/>
    </reaction>
</comment>
<gene>
    <name evidence="10" type="ORF">COT81_03890</name>
</gene>
<dbReference type="EMBL" id="PEZZ01000030">
    <property type="protein sequence ID" value="PIS04932.1"/>
    <property type="molecule type" value="Genomic_DNA"/>
</dbReference>
<evidence type="ECO:0000256" key="1">
    <source>
        <dbReference type="ARBA" id="ARBA00007707"/>
    </source>
</evidence>
<dbReference type="PANTHER" id="PTHR43584:SF3">
    <property type="entry name" value="BIFUNCTIONAL PROTEIN GLMU"/>
    <property type="match status" value="1"/>
</dbReference>
<organism evidence="10 11">
    <name type="scientific">Candidatus Buchananbacteria bacterium CG10_big_fil_rev_8_21_14_0_10_42_9</name>
    <dbReference type="NCBI Taxonomy" id="1974526"/>
    <lineage>
        <taxon>Bacteria</taxon>
        <taxon>Candidatus Buchananiibacteriota</taxon>
    </lineage>
</organism>
<dbReference type="InterPro" id="IPR050065">
    <property type="entry name" value="GlmU-like"/>
</dbReference>
<feature type="domain" description="MobA-like NTP transferase" evidence="9">
    <location>
        <begin position="5"/>
        <end position="131"/>
    </location>
</feature>
<comment type="caution">
    <text evidence="10">The sequence shown here is derived from an EMBL/GenBank/DDBJ whole genome shotgun (WGS) entry which is preliminary data.</text>
</comment>
<dbReference type="InterPro" id="IPR025877">
    <property type="entry name" value="MobA-like_NTP_Trfase"/>
</dbReference>
<keyword evidence="4" id="KW-0548">Nucleotidyltransferase</keyword>
<name>A0A2H0W0Q1_9BACT</name>
<evidence type="ECO:0000256" key="6">
    <source>
        <dbReference type="ARBA" id="ARBA00048247"/>
    </source>
</evidence>
<comment type="similarity">
    <text evidence="2">In the N-terminal section; belongs to the N-acetylglucosamine-1-phosphate uridyltransferase family.</text>
</comment>
<dbReference type="InterPro" id="IPR029044">
    <property type="entry name" value="Nucleotide-diphossugar_trans"/>
</dbReference>
<dbReference type="CDD" id="cd02540">
    <property type="entry name" value="GT2_GlmU_N_bac"/>
    <property type="match status" value="1"/>
</dbReference>
<dbReference type="GO" id="GO:0019134">
    <property type="term" value="F:glucosamine-1-phosphate N-acetyltransferase activity"/>
    <property type="evidence" value="ECO:0007669"/>
    <property type="project" value="UniProtKB-EC"/>
</dbReference>
<protein>
    <recommendedName>
        <fullName evidence="9">MobA-like NTP transferase domain-containing protein</fullName>
    </recommendedName>
</protein>
<dbReference type="SUPFAM" id="SSF53448">
    <property type="entry name" value="Nucleotide-diphospho-sugar transferases"/>
    <property type="match status" value="1"/>
</dbReference>
<evidence type="ECO:0000256" key="8">
    <source>
        <dbReference type="ARBA" id="ARBA00049628"/>
    </source>
</evidence>
<evidence type="ECO:0000256" key="4">
    <source>
        <dbReference type="ARBA" id="ARBA00022695"/>
    </source>
</evidence>
<evidence type="ECO:0000256" key="2">
    <source>
        <dbReference type="ARBA" id="ARBA00007947"/>
    </source>
</evidence>
<comment type="function">
    <text evidence="8">Catalyzes the last two sequential reactions in the de novo biosynthetic pathway for UDP-N-acetylglucosamine (UDP-GlcNAc). The C-terminal domain catalyzes the transfer of acetyl group from acetyl coenzyme A to glucosamine-1-phosphate (GlcN-1-P) to produce N-acetylglucosamine-1-phosphate (GlcNAc-1-P), which is converted into UDP-GlcNAc by the transfer of uridine 5-monophosphate (from uridine 5-triphosphate), a reaction catalyzed by the N-terminal domain.</text>
</comment>
<reference evidence="11" key="1">
    <citation type="submission" date="2017-09" db="EMBL/GenBank/DDBJ databases">
        <title>Depth-based differentiation of microbial function through sediment-hosted aquifers and enrichment of novel symbionts in the deep terrestrial subsurface.</title>
        <authorList>
            <person name="Probst A.J."/>
            <person name="Ladd B."/>
            <person name="Jarett J.K."/>
            <person name="Geller-Mcgrath D.E."/>
            <person name="Sieber C.M.K."/>
            <person name="Emerson J.B."/>
            <person name="Anantharaman K."/>
            <person name="Thomas B.C."/>
            <person name="Malmstrom R."/>
            <person name="Stieglmeier M."/>
            <person name="Klingl A."/>
            <person name="Woyke T."/>
            <person name="Ryan C.M."/>
            <person name="Banfield J.F."/>
        </authorList>
    </citation>
    <scope>NUCLEOTIDE SEQUENCE [LARGE SCALE GENOMIC DNA]</scope>
</reference>
<dbReference type="Gene3D" id="3.90.550.10">
    <property type="entry name" value="Spore Coat Polysaccharide Biosynthesis Protein SpsA, Chain A"/>
    <property type="match status" value="1"/>
</dbReference>
<dbReference type="PANTHER" id="PTHR43584">
    <property type="entry name" value="NUCLEOTIDYL TRANSFERASE"/>
    <property type="match status" value="1"/>
</dbReference>
<comment type="catalytic activity">
    <reaction evidence="6">
        <text>alpha-D-glucosamine 1-phosphate + acetyl-CoA = N-acetyl-alpha-D-glucosamine 1-phosphate + CoA + H(+)</text>
        <dbReference type="Rhea" id="RHEA:13725"/>
        <dbReference type="ChEBI" id="CHEBI:15378"/>
        <dbReference type="ChEBI" id="CHEBI:57287"/>
        <dbReference type="ChEBI" id="CHEBI:57288"/>
        <dbReference type="ChEBI" id="CHEBI:57776"/>
        <dbReference type="ChEBI" id="CHEBI:58516"/>
        <dbReference type="EC" id="2.3.1.157"/>
    </reaction>
</comment>
<dbReference type="Proteomes" id="UP000230935">
    <property type="component" value="Unassembled WGS sequence"/>
</dbReference>
<evidence type="ECO:0000256" key="7">
    <source>
        <dbReference type="ARBA" id="ARBA00048493"/>
    </source>
</evidence>